<dbReference type="OrthoDB" id="5082906at2759"/>
<dbReference type="AlphaFoldDB" id="Q2HF21"/>
<sequence>MRHEGLTKAQSSLLSQARIGDIGLRDYLFRVKVPEVRTPYCECGRGRETVEHLVVWCPDPPLQRPWDGKEIRSHRDLQTVLRGVDAQNDSDSFREGIRPVQDLHMQYLGYLSDILNNTHGIIEIVAVLGWPCSERYSRRLMPSATA</sequence>
<evidence type="ECO:0000313" key="1">
    <source>
        <dbReference type="EMBL" id="EAQ92948.1"/>
    </source>
</evidence>
<dbReference type="VEuPathDB" id="FungiDB:CHGG_01183"/>
<dbReference type="HOGENOM" id="CLU_1777208_0_0_1"/>
<reference evidence="2" key="1">
    <citation type="journal article" date="2015" name="Genome Announc.">
        <title>Draft genome sequence of the cellulolytic fungus Chaetomium globosum.</title>
        <authorList>
            <person name="Cuomo C.A."/>
            <person name="Untereiner W.A."/>
            <person name="Ma L.-J."/>
            <person name="Grabherr M."/>
            <person name="Birren B.W."/>
        </authorList>
    </citation>
    <scope>NUCLEOTIDE SEQUENCE [LARGE SCALE GENOMIC DNA]</scope>
    <source>
        <strain evidence="2">ATCC 6205 / CBS 148.51 / DSM 1962 / NBRC 6347 / NRRL 1970</strain>
    </source>
</reference>
<proteinExistence type="predicted"/>
<dbReference type="EMBL" id="CH408029">
    <property type="protein sequence ID" value="EAQ92948.1"/>
    <property type="molecule type" value="Genomic_DNA"/>
</dbReference>
<organism evidence="1 2">
    <name type="scientific">Chaetomium globosum (strain ATCC 6205 / CBS 148.51 / DSM 1962 / NBRC 6347 / NRRL 1970)</name>
    <name type="common">Soil fungus</name>
    <dbReference type="NCBI Taxonomy" id="306901"/>
    <lineage>
        <taxon>Eukaryota</taxon>
        <taxon>Fungi</taxon>
        <taxon>Dikarya</taxon>
        <taxon>Ascomycota</taxon>
        <taxon>Pezizomycotina</taxon>
        <taxon>Sordariomycetes</taxon>
        <taxon>Sordariomycetidae</taxon>
        <taxon>Sordariales</taxon>
        <taxon>Chaetomiaceae</taxon>
        <taxon>Chaetomium</taxon>
    </lineage>
</organism>
<dbReference type="GeneID" id="4386326"/>
<accession>Q2HF21</accession>
<name>Q2HF21_CHAGB</name>
<protein>
    <recommendedName>
        <fullName evidence="3">Reverse transcriptase zinc-binding domain-containing protein</fullName>
    </recommendedName>
</protein>
<dbReference type="eggNOG" id="ENOG502SEV6">
    <property type="taxonomic scope" value="Eukaryota"/>
</dbReference>
<evidence type="ECO:0008006" key="3">
    <source>
        <dbReference type="Google" id="ProtNLM"/>
    </source>
</evidence>
<gene>
    <name evidence="1" type="ORF">CHGG_01183</name>
</gene>
<dbReference type="RefSeq" id="XP_001220404.1">
    <property type="nucleotide sequence ID" value="XM_001220403.1"/>
</dbReference>
<dbReference type="Proteomes" id="UP000001056">
    <property type="component" value="Unassembled WGS sequence"/>
</dbReference>
<evidence type="ECO:0000313" key="2">
    <source>
        <dbReference type="Proteomes" id="UP000001056"/>
    </source>
</evidence>
<dbReference type="InParanoid" id="Q2HF21"/>
<keyword evidence="2" id="KW-1185">Reference proteome</keyword>